<keyword evidence="4" id="KW-0472">Membrane</keyword>
<dbReference type="PANTHER" id="PTHR13610:SF9">
    <property type="entry name" value="FI06469P"/>
    <property type="match status" value="1"/>
</dbReference>
<dbReference type="SUPFAM" id="SSF53335">
    <property type="entry name" value="S-adenosyl-L-methionine-dependent methyltransferases"/>
    <property type="match status" value="1"/>
</dbReference>
<keyword evidence="4" id="KW-0812">Transmembrane</keyword>
<reference evidence="5 6" key="1">
    <citation type="journal article" date="2016" name="Nat. Commun.">
        <title>Thousands of microbial genomes shed light on interconnected biogeochemical processes in an aquifer system.</title>
        <authorList>
            <person name="Anantharaman K."/>
            <person name="Brown C.T."/>
            <person name="Hug L.A."/>
            <person name="Sharon I."/>
            <person name="Castelle C.J."/>
            <person name="Probst A.J."/>
            <person name="Thomas B.C."/>
            <person name="Singh A."/>
            <person name="Wilkins M.J."/>
            <person name="Karaoz U."/>
            <person name="Brodie E.L."/>
            <person name="Williams K.H."/>
            <person name="Hubbard S.S."/>
            <person name="Banfield J.F."/>
        </authorList>
    </citation>
    <scope>NUCLEOTIDE SEQUENCE [LARGE SCALE GENOMIC DNA]</scope>
</reference>
<accession>A0A1F7GU89</accession>
<dbReference type="InterPro" id="IPR029063">
    <property type="entry name" value="SAM-dependent_MTases_sf"/>
</dbReference>
<evidence type="ECO:0000256" key="1">
    <source>
        <dbReference type="ARBA" id="ARBA00022603"/>
    </source>
</evidence>
<evidence type="ECO:0000313" key="5">
    <source>
        <dbReference type="EMBL" id="OGK22518.1"/>
    </source>
</evidence>
<feature type="transmembrane region" description="Helical" evidence="4">
    <location>
        <begin position="6"/>
        <end position="24"/>
    </location>
</feature>
<evidence type="ECO:0000256" key="2">
    <source>
        <dbReference type="ARBA" id="ARBA00022679"/>
    </source>
</evidence>
<keyword evidence="1" id="KW-0489">Methyltransferase</keyword>
<evidence type="ECO:0000313" key="6">
    <source>
        <dbReference type="Proteomes" id="UP000177159"/>
    </source>
</evidence>
<dbReference type="EMBL" id="MFZM01000041">
    <property type="protein sequence ID" value="OGK22518.1"/>
    <property type="molecule type" value="Genomic_DNA"/>
</dbReference>
<evidence type="ECO:0000256" key="4">
    <source>
        <dbReference type="SAM" id="Phobius"/>
    </source>
</evidence>
<comment type="caution">
    <text evidence="5">The sequence shown here is derived from an EMBL/GenBank/DDBJ whole genome shotgun (WGS) entry which is preliminary data.</text>
</comment>
<proteinExistence type="predicted"/>
<gene>
    <name evidence="5" type="ORF">A3C24_05135</name>
</gene>
<evidence type="ECO:0000256" key="3">
    <source>
        <dbReference type="ARBA" id="ARBA00022691"/>
    </source>
</evidence>
<evidence type="ECO:0008006" key="7">
    <source>
        <dbReference type="Google" id="ProtNLM"/>
    </source>
</evidence>
<dbReference type="Proteomes" id="UP000177159">
    <property type="component" value="Unassembled WGS sequence"/>
</dbReference>
<keyword evidence="3" id="KW-0949">S-adenosyl-L-methionine</keyword>
<organism evidence="5 6">
    <name type="scientific">Candidatus Roizmanbacteria bacterium RIFCSPHIGHO2_02_FULL_37_24</name>
    <dbReference type="NCBI Taxonomy" id="1802037"/>
    <lineage>
        <taxon>Bacteria</taxon>
        <taxon>Candidatus Roizmaniibacteriota</taxon>
    </lineage>
</organism>
<dbReference type="GO" id="GO:0016279">
    <property type="term" value="F:protein-lysine N-methyltransferase activity"/>
    <property type="evidence" value="ECO:0007669"/>
    <property type="project" value="InterPro"/>
</dbReference>
<keyword evidence="4" id="KW-1133">Transmembrane helix</keyword>
<dbReference type="GO" id="GO:0032259">
    <property type="term" value="P:methylation"/>
    <property type="evidence" value="ECO:0007669"/>
    <property type="project" value="UniProtKB-KW"/>
</dbReference>
<dbReference type="PANTHER" id="PTHR13610">
    <property type="entry name" value="METHYLTRANSFERASE DOMAIN-CONTAINING PROTEIN"/>
    <property type="match status" value="1"/>
</dbReference>
<dbReference type="InterPro" id="IPR026170">
    <property type="entry name" value="FAM173A/B"/>
</dbReference>
<sequence length="210" mass="23961">MVFVFYIIVGIFSLAIIISLVYFLSPRLSPIPYFPSNWKDVPAIVATILENGDLRLENSEKHTIIDLGAGTGTVIFPATLEAYRRGLKTTFVAVEVNPFLVFIMHLRRLFHPHRKAINIVRADMFNIDRNYILKSLCQSADPNLNTIYLYVGNLEDTKVKKMLSQFPTGTKVVSYMYKIPGWEKRLKTTKSGQHSIYVYQLGLRISLGSR</sequence>
<name>A0A1F7GU89_9BACT</name>
<dbReference type="Gene3D" id="3.40.50.150">
    <property type="entry name" value="Vaccinia Virus protein VP39"/>
    <property type="match status" value="1"/>
</dbReference>
<keyword evidence="2" id="KW-0808">Transferase</keyword>
<protein>
    <recommendedName>
        <fullName evidence="7">Methyltransferase domain-containing protein</fullName>
    </recommendedName>
</protein>
<dbReference type="AlphaFoldDB" id="A0A1F7GU89"/>